<dbReference type="InterPro" id="IPR027417">
    <property type="entry name" value="P-loop_NTPase"/>
</dbReference>
<dbReference type="InterPro" id="IPR041679">
    <property type="entry name" value="DNA2/NAM7-like_C"/>
</dbReference>
<dbReference type="InterPro" id="IPR045055">
    <property type="entry name" value="DNA2/NAM7-like"/>
</dbReference>
<dbReference type="Proteomes" id="UP000030101">
    <property type="component" value="Unassembled WGS sequence"/>
</dbReference>
<dbReference type="InterPro" id="IPR047187">
    <property type="entry name" value="SF1_C_Upf1"/>
</dbReference>
<dbReference type="InterPro" id="IPR024402">
    <property type="entry name" value="DUF2726"/>
</dbReference>
<dbReference type="SUPFAM" id="SSF52540">
    <property type="entry name" value="P-loop containing nucleoside triphosphate hydrolases"/>
    <property type="match status" value="1"/>
</dbReference>
<dbReference type="Gene3D" id="3.40.50.300">
    <property type="entry name" value="P-loop containing nucleotide triphosphate hydrolases"/>
    <property type="match status" value="3"/>
</dbReference>
<dbReference type="CDD" id="cd17934">
    <property type="entry name" value="DEXXQc_Upf1-like"/>
    <property type="match status" value="1"/>
</dbReference>
<dbReference type="RefSeq" id="WP_036792058.1">
    <property type="nucleotide sequence ID" value="NZ_JQZV01000013.1"/>
</dbReference>
<dbReference type="Pfam" id="PF10881">
    <property type="entry name" value="DUF2726"/>
    <property type="match status" value="1"/>
</dbReference>
<comment type="caution">
    <text evidence="4">The sequence shown here is derived from an EMBL/GenBank/DDBJ whole genome shotgun (WGS) entry which is preliminary data.</text>
</comment>
<proteinExistence type="predicted"/>
<evidence type="ECO:0000313" key="5">
    <source>
        <dbReference type="Proteomes" id="UP000030101"/>
    </source>
</evidence>
<feature type="domain" description="DNA2/NAM7 helicase-like C-terminal" evidence="3">
    <location>
        <begin position="575"/>
        <end position="734"/>
    </location>
</feature>
<dbReference type="EMBL" id="JQZV01000013">
    <property type="protein sequence ID" value="KGN92107.1"/>
    <property type="molecule type" value="Genomic_DNA"/>
</dbReference>
<feature type="domain" description="DNA2/NAM7 helicase helicase" evidence="2">
    <location>
        <begin position="185"/>
        <end position="549"/>
    </location>
</feature>
<dbReference type="CDD" id="cd18808">
    <property type="entry name" value="SF1_C_Upf1"/>
    <property type="match status" value="1"/>
</dbReference>
<sequence>MIDTSKNLIFIHGENKTAQVEWIHGKEKWYYVKFHGSDQKYRYSCESILWLKDPRGVDISDSRIYIRNKRVYDVEKVLVFVHGYRNYWHVTHKNGYKQILVDGELVIRESCLKDKRSSDVFEYLKAVASTNILGKEEGKSSEGILERHYESIGFIDKDIALASYLNPGRGIKKSKSSKLIFPFGCNASQKKAVVSAFESQISVIQGPPGTGKTQTILNIIANIVERDQTVLVVSNNNSAIANVYEKLNKFGFGFIVAPLGKKENRDLFMANQPQVPVEIKEWKFSRLEERMVKNRLDSTLSKLDKIFSWQEKLAMSKQELQSIELEWKHFCREQQIDEGVLEQPLKSVKSSHFLRLWIQFQEYEAHEKSLSHNFLSKLLGALKWRWMSLVGKYFLKLDMQFEKEKLSTIIPELQRLFYIHRIAELKANIVSLETSLRSYDAKKEAEELNQVSLQLFRDKLFNKYEKKPRTVFPFLFLEDDYESLLEQYPVVLSTTFSSRNCIVGDILFDYLIMDEASQVSVETGVLAMSCAKNAIIVGDTLQLPNVVTKEDRIKLDLIAKEFDIPEGYDCAKNSFLHSICKIVPNVPQTLLREHYRCHPRIINFCNQKFYGGNLLIMTEDSDAPDTLWAVKTSLGNHERNHYNQREIDVIKREVLPVLSDVEDIGIIAPYNAQIEELQQQIPDVESATIHKFQGREKDTIIMSVVDDQITEFSDDPNLLNVAISRAKERFCLVVSGNEQELKGNISELLSYIEYNNFAITESKIHSIFDYLYSHYTQQRLAFIKNHPKISNYDSENLTFALIDKVLTENSEYNHLLPLCHVPLYRIIRDTSLMDEEEKTYFSNYGTHVDFLIINRVSKKPVLAIETDGYLYHNKQTEQYQRDLRKDHILVLYQIPLLRFSTVGSDEKQKLIEALDMALEKTNVS</sequence>
<name>A0ABR4XL68_9PORP</name>
<dbReference type="Pfam" id="PF13086">
    <property type="entry name" value="AAA_11"/>
    <property type="match status" value="1"/>
</dbReference>
<evidence type="ECO:0008006" key="6">
    <source>
        <dbReference type="Google" id="ProtNLM"/>
    </source>
</evidence>
<dbReference type="PANTHER" id="PTHR10887">
    <property type="entry name" value="DNA2/NAM7 HELICASE FAMILY"/>
    <property type="match status" value="1"/>
</dbReference>
<evidence type="ECO:0000259" key="2">
    <source>
        <dbReference type="Pfam" id="PF13086"/>
    </source>
</evidence>
<keyword evidence="5" id="KW-1185">Reference proteome</keyword>
<dbReference type="Pfam" id="PF13087">
    <property type="entry name" value="AAA_12"/>
    <property type="match status" value="1"/>
</dbReference>
<organism evidence="4 5">
    <name type="scientific">Porphyromonas canoris</name>
    <dbReference type="NCBI Taxonomy" id="36875"/>
    <lineage>
        <taxon>Bacteria</taxon>
        <taxon>Pseudomonadati</taxon>
        <taxon>Bacteroidota</taxon>
        <taxon>Bacteroidia</taxon>
        <taxon>Bacteroidales</taxon>
        <taxon>Porphyromonadaceae</taxon>
        <taxon>Porphyromonas</taxon>
    </lineage>
</organism>
<accession>A0ABR4XL68</accession>
<reference evidence="4 5" key="1">
    <citation type="submission" date="2014-08" db="EMBL/GenBank/DDBJ databases">
        <title>Porphyromonas canoris strain:OH2762 Genome sequencing.</title>
        <authorList>
            <person name="Wallis C."/>
            <person name="Deusch O."/>
            <person name="O'Flynn C."/>
            <person name="Davis I."/>
            <person name="Jospin G."/>
            <person name="Darling A.E."/>
            <person name="Coil D.A."/>
            <person name="Alexiev A."/>
            <person name="Horsfall A."/>
            <person name="Kirkwood N."/>
            <person name="Harris S."/>
            <person name="Eisen J.A."/>
        </authorList>
    </citation>
    <scope>NUCLEOTIDE SEQUENCE [LARGE SCALE GENOMIC DNA]</scope>
    <source>
        <strain evidence="5">COT-108 OH2762</strain>
    </source>
</reference>
<dbReference type="InterPro" id="IPR041677">
    <property type="entry name" value="DNA2/NAM7_AAA_11"/>
</dbReference>
<feature type="domain" description="DUF2726" evidence="1">
    <location>
        <begin position="793"/>
        <end position="915"/>
    </location>
</feature>
<protein>
    <recommendedName>
        <fullName evidence="6">DNA helicase</fullName>
    </recommendedName>
</protein>
<evidence type="ECO:0000313" key="4">
    <source>
        <dbReference type="EMBL" id="KGN92107.1"/>
    </source>
</evidence>
<gene>
    <name evidence="4" type="ORF">HQ43_08720</name>
</gene>
<evidence type="ECO:0000259" key="1">
    <source>
        <dbReference type="Pfam" id="PF10881"/>
    </source>
</evidence>
<evidence type="ECO:0000259" key="3">
    <source>
        <dbReference type="Pfam" id="PF13087"/>
    </source>
</evidence>
<dbReference type="PANTHER" id="PTHR10887:SF530">
    <property type="entry name" value="SUPERFAMILY I DNA HELICASES"/>
    <property type="match status" value="1"/>
</dbReference>